<dbReference type="Proteomes" id="UP001381693">
    <property type="component" value="Unassembled WGS sequence"/>
</dbReference>
<dbReference type="EMBL" id="JAXCGZ010002480">
    <property type="protein sequence ID" value="KAK7083850.1"/>
    <property type="molecule type" value="Genomic_DNA"/>
</dbReference>
<sequence>MTSPQHQITPCPHPSHLVFVSSWSSSPSQLCWKHIMENHYLNCAAACIRLCYDGPHSFFPISLSTHDSFSSCWTGPTTLSVFIEEDIPLPNIAKMREEGSVLEKSSVDPDVMHP</sequence>
<protein>
    <submittedName>
        <fullName evidence="1">Uncharacterized protein</fullName>
    </submittedName>
</protein>
<proteinExistence type="predicted"/>
<reference evidence="1 2" key="1">
    <citation type="submission" date="2023-11" db="EMBL/GenBank/DDBJ databases">
        <title>Halocaridina rubra genome assembly.</title>
        <authorList>
            <person name="Smith C."/>
        </authorList>
    </citation>
    <scope>NUCLEOTIDE SEQUENCE [LARGE SCALE GENOMIC DNA]</scope>
    <source>
        <strain evidence="1">EP-1</strain>
        <tissue evidence="1">Whole</tissue>
    </source>
</reference>
<keyword evidence="2" id="KW-1185">Reference proteome</keyword>
<organism evidence="1 2">
    <name type="scientific">Halocaridina rubra</name>
    <name type="common">Hawaiian red shrimp</name>
    <dbReference type="NCBI Taxonomy" id="373956"/>
    <lineage>
        <taxon>Eukaryota</taxon>
        <taxon>Metazoa</taxon>
        <taxon>Ecdysozoa</taxon>
        <taxon>Arthropoda</taxon>
        <taxon>Crustacea</taxon>
        <taxon>Multicrustacea</taxon>
        <taxon>Malacostraca</taxon>
        <taxon>Eumalacostraca</taxon>
        <taxon>Eucarida</taxon>
        <taxon>Decapoda</taxon>
        <taxon>Pleocyemata</taxon>
        <taxon>Caridea</taxon>
        <taxon>Atyoidea</taxon>
        <taxon>Atyidae</taxon>
        <taxon>Halocaridina</taxon>
    </lineage>
</organism>
<evidence type="ECO:0000313" key="2">
    <source>
        <dbReference type="Proteomes" id="UP001381693"/>
    </source>
</evidence>
<gene>
    <name evidence="1" type="ORF">SK128_011792</name>
</gene>
<comment type="caution">
    <text evidence="1">The sequence shown here is derived from an EMBL/GenBank/DDBJ whole genome shotgun (WGS) entry which is preliminary data.</text>
</comment>
<accession>A0AAN8XG83</accession>
<name>A0AAN8XG83_HALRR</name>
<dbReference type="AlphaFoldDB" id="A0AAN8XG83"/>
<evidence type="ECO:0000313" key="1">
    <source>
        <dbReference type="EMBL" id="KAK7083850.1"/>
    </source>
</evidence>